<dbReference type="InterPro" id="IPR018744">
    <property type="entry name" value="DUF2293"/>
</dbReference>
<feature type="compositionally biased region" description="Basic residues" evidence="1">
    <location>
        <begin position="236"/>
        <end position="251"/>
    </location>
</feature>
<accession>A0A8H4LS05</accession>
<dbReference type="OrthoDB" id="5381833at2759"/>
<protein>
    <recommendedName>
        <fullName evidence="2">DUF2293 domain-containing protein</fullName>
    </recommendedName>
</protein>
<name>A0A8H4LS05_9HYPO</name>
<evidence type="ECO:0000256" key="1">
    <source>
        <dbReference type="SAM" id="MobiDB-lite"/>
    </source>
</evidence>
<keyword evidence="4" id="KW-1185">Reference proteome</keyword>
<evidence type="ECO:0000313" key="3">
    <source>
        <dbReference type="EMBL" id="KAF4504570.1"/>
    </source>
</evidence>
<dbReference type="PANTHER" id="PTHR38113">
    <property type="match status" value="1"/>
</dbReference>
<feature type="compositionally biased region" description="Basic and acidic residues" evidence="1">
    <location>
        <begin position="300"/>
        <end position="321"/>
    </location>
</feature>
<feature type="compositionally biased region" description="Basic and acidic residues" evidence="1">
    <location>
        <begin position="282"/>
        <end position="291"/>
    </location>
</feature>
<dbReference type="AlphaFoldDB" id="A0A8H4LS05"/>
<sequence length="331" mass="37024">MAREEVAISPRAPRPQGYGFLKKGNPFMTGLCRRKTHAAGKTLYVVASRGKPSGLLAPEGILAEVAAEELQTRDKRSAVVEKRDGVVKNEFEDEILRLYPMIPPGEVPKILARTLKKRSRRVGRTGRLELDEKVRLAVTAHVRHCHTDYDKVVKGCKTKWKARDSTRDEVSRVMVSWGGALPPTAPSKRKRRTLRTLAGPGKSSSGQKECPPPRAAPSMEERRIRQAPVDLDKLAASRRQRKRLSIRRRARGKEAHGAPMAQTSWPCSGPLTRSRSARLPRNRPDNARHQVIELPDSSDESAHETTDTDSQEGSRDKRHPEVIVIEDSDED</sequence>
<comment type="caution">
    <text evidence="3">The sequence shown here is derived from an EMBL/GenBank/DDBJ whole genome shotgun (WGS) entry which is preliminary data.</text>
</comment>
<dbReference type="Pfam" id="PF10056">
    <property type="entry name" value="DUF2293"/>
    <property type="match status" value="1"/>
</dbReference>
<gene>
    <name evidence="3" type="ORF">G6O67_008010</name>
</gene>
<evidence type="ECO:0000313" key="4">
    <source>
        <dbReference type="Proteomes" id="UP000557566"/>
    </source>
</evidence>
<feature type="compositionally biased region" description="Basic and acidic residues" evidence="1">
    <location>
        <begin position="219"/>
        <end position="235"/>
    </location>
</feature>
<feature type="compositionally biased region" description="Polar residues" evidence="1">
    <location>
        <begin position="261"/>
        <end position="274"/>
    </location>
</feature>
<feature type="domain" description="DUF2293" evidence="2">
    <location>
        <begin position="95"/>
        <end position="178"/>
    </location>
</feature>
<dbReference type="Proteomes" id="UP000557566">
    <property type="component" value="Unassembled WGS sequence"/>
</dbReference>
<organism evidence="3 4">
    <name type="scientific">Ophiocordyceps sinensis</name>
    <dbReference type="NCBI Taxonomy" id="72228"/>
    <lineage>
        <taxon>Eukaryota</taxon>
        <taxon>Fungi</taxon>
        <taxon>Dikarya</taxon>
        <taxon>Ascomycota</taxon>
        <taxon>Pezizomycotina</taxon>
        <taxon>Sordariomycetes</taxon>
        <taxon>Hypocreomycetidae</taxon>
        <taxon>Hypocreales</taxon>
        <taxon>Ophiocordycipitaceae</taxon>
        <taxon>Ophiocordyceps</taxon>
    </lineage>
</organism>
<feature type="region of interest" description="Disordered" evidence="1">
    <location>
        <begin position="177"/>
        <end position="331"/>
    </location>
</feature>
<proteinExistence type="predicted"/>
<dbReference type="PANTHER" id="PTHR38113:SF2">
    <property type="entry name" value="DUF2293 DOMAIN-CONTAINING PROTEIN"/>
    <property type="match status" value="1"/>
</dbReference>
<reference evidence="3 4" key="1">
    <citation type="journal article" date="2020" name="Genome Biol. Evol.">
        <title>A new high-quality draft genome assembly of the Chinese cordyceps Ophiocordyceps sinensis.</title>
        <authorList>
            <person name="Shu R."/>
            <person name="Zhang J."/>
            <person name="Meng Q."/>
            <person name="Zhang H."/>
            <person name="Zhou G."/>
            <person name="Li M."/>
            <person name="Wu P."/>
            <person name="Zhao Y."/>
            <person name="Chen C."/>
            <person name="Qin Q."/>
        </authorList>
    </citation>
    <scope>NUCLEOTIDE SEQUENCE [LARGE SCALE GENOMIC DNA]</scope>
    <source>
        <strain evidence="3 4">IOZ07</strain>
    </source>
</reference>
<evidence type="ECO:0000259" key="2">
    <source>
        <dbReference type="Pfam" id="PF10056"/>
    </source>
</evidence>
<dbReference type="EMBL" id="JAAVMX010000009">
    <property type="protein sequence ID" value="KAF4504570.1"/>
    <property type="molecule type" value="Genomic_DNA"/>
</dbReference>